<reference evidence="3" key="1">
    <citation type="submission" date="2021-01" db="EMBL/GenBank/DDBJ databases">
        <title>Modified the classification status of verrucomicrobia.</title>
        <authorList>
            <person name="Feng X."/>
        </authorList>
    </citation>
    <scope>NUCLEOTIDE SEQUENCE</scope>
    <source>
        <strain evidence="3">5K15</strain>
    </source>
</reference>
<dbReference type="InterPro" id="IPR013424">
    <property type="entry name" value="Ice-binding_C"/>
</dbReference>
<dbReference type="Proteomes" id="UP000634206">
    <property type="component" value="Unassembled WGS sequence"/>
</dbReference>
<sequence>MKHTILTSTAAASILIGTAQAATVTWNNTSTDGLWYTDANWDTGSTPVVDGTDNVMINNGDTITHNPSADLDITTGSTVTVSGGSTVNQTVTNWQRLQGGTLTIDNATWNTTSYFRVGFDNGDAGGTFNLINGASATFDNEFHVGPDVTRAWTNPGFTFDMNIGGGSTLDLNGAVGMWLYDSDLSDYNINFTGAGTIEGRIGIETEGVANNVATWENLWDNGILQWNGANVGQFDDYFSTSGTAGTTEYTLTAVPEPSSAALVGLSGLALILRRRK</sequence>
<feature type="domain" description="Ice-binding protein C-terminal" evidence="2">
    <location>
        <begin position="253"/>
        <end position="275"/>
    </location>
</feature>
<protein>
    <submittedName>
        <fullName evidence="3">PEP-CTERM sorting domain-containing protein</fullName>
    </submittedName>
</protein>
<keyword evidence="1" id="KW-0732">Signal</keyword>
<keyword evidence="4" id="KW-1185">Reference proteome</keyword>
<organism evidence="3 4">
    <name type="scientific">Oceaniferula flava</name>
    <dbReference type="NCBI Taxonomy" id="2800421"/>
    <lineage>
        <taxon>Bacteria</taxon>
        <taxon>Pseudomonadati</taxon>
        <taxon>Verrucomicrobiota</taxon>
        <taxon>Verrucomicrobiia</taxon>
        <taxon>Verrucomicrobiales</taxon>
        <taxon>Verrucomicrobiaceae</taxon>
        <taxon>Oceaniferula</taxon>
    </lineage>
</organism>
<dbReference type="EMBL" id="JAENIG010000004">
    <property type="protein sequence ID" value="MBK1854735.1"/>
    <property type="molecule type" value="Genomic_DNA"/>
</dbReference>
<dbReference type="AlphaFoldDB" id="A0AAE2SAW8"/>
<proteinExistence type="predicted"/>
<comment type="caution">
    <text evidence="3">The sequence shown here is derived from an EMBL/GenBank/DDBJ whole genome shotgun (WGS) entry which is preliminary data.</text>
</comment>
<name>A0AAE2SAW8_9BACT</name>
<evidence type="ECO:0000313" key="4">
    <source>
        <dbReference type="Proteomes" id="UP000634206"/>
    </source>
</evidence>
<gene>
    <name evidence="3" type="ORF">JIN83_07175</name>
</gene>
<feature type="signal peptide" evidence="1">
    <location>
        <begin position="1"/>
        <end position="21"/>
    </location>
</feature>
<evidence type="ECO:0000256" key="1">
    <source>
        <dbReference type="SAM" id="SignalP"/>
    </source>
</evidence>
<evidence type="ECO:0000259" key="2">
    <source>
        <dbReference type="Pfam" id="PF07589"/>
    </source>
</evidence>
<accession>A0AAE2SAW8</accession>
<evidence type="ECO:0000313" key="3">
    <source>
        <dbReference type="EMBL" id="MBK1854735.1"/>
    </source>
</evidence>
<dbReference type="NCBIfam" id="TIGR02595">
    <property type="entry name" value="PEP_CTERM"/>
    <property type="match status" value="1"/>
</dbReference>
<dbReference type="RefSeq" id="WP_309489346.1">
    <property type="nucleotide sequence ID" value="NZ_JAENIG010000004.1"/>
</dbReference>
<feature type="chain" id="PRO_5042031379" evidence="1">
    <location>
        <begin position="22"/>
        <end position="276"/>
    </location>
</feature>
<dbReference type="Pfam" id="PF07589">
    <property type="entry name" value="PEP-CTERM"/>
    <property type="match status" value="1"/>
</dbReference>